<accession>A4WTK9</accession>
<dbReference type="GO" id="GO:0003676">
    <property type="term" value="F:nucleic acid binding"/>
    <property type="evidence" value="ECO:0007669"/>
    <property type="project" value="InterPro"/>
</dbReference>
<dbReference type="PANTHER" id="PTHR35004">
    <property type="entry name" value="TRANSPOSASE RV3428C-RELATED"/>
    <property type="match status" value="1"/>
</dbReference>
<sequence length="272" mass="30912">MRIAEAAPRRLPATVYLRELRERGYEGGISILKDWLAEQHPAVPAPPIVRFETPPGRQAQADWTAIRRGRNKLSAFVGTLGFSRLSFVWFADNERFDTLIEAHERFFDALGGVPHTILYDNMKTVLIDRDAYGPGQHRFNEGFRDFARHHGFGPRMCAPYRAQTKGKVERFNRYLKESFVWPLESRLTGQGLILDAATANARVGAWLRDVANLRIHAETKERPVDRFDMEKAQLLPRGPAWTGIVPTVPAILHDIHVPQHDLSVYDAIGRLA</sequence>
<evidence type="ECO:0000313" key="2">
    <source>
        <dbReference type="EMBL" id="ABP70723.1"/>
    </source>
</evidence>
<feature type="domain" description="Integrase catalytic" evidence="1">
    <location>
        <begin position="50"/>
        <end position="231"/>
    </location>
</feature>
<dbReference type="KEGG" id="rsq:Rsph17025_1832"/>
<dbReference type="PANTHER" id="PTHR35004:SF6">
    <property type="entry name" value="TRANSPOSASE"/>
    <property type="match status" value="1"/>
</dbReference>
<dbReference type="InterPro" id="IPR012337">
    <property type="entry name" value="RNaseH-like_sf"/>
</dbReference>
<dbReference type="BioCyc" id="RSPH349102:G1G8M-1892-MONOMER"/>
<dbReference type="PROSITE" id="PS50994">
    <property type="entry name" value="INTEGRASE"/>
    <property type="match status" value="1"/>
</dbReference>
<organism evidence="2">
    <name type="scientific">Cereibacter sphaeroides (strain ATCC 17025 / ATH 2.4.3)</name>
    <name type="common">Rhodobacter sphaeroides</name>
    <dbReference type="NCBI Taxonomy" id="349102"/>
    <lineage>
        <taxon>Bacteria</taxon>
        <taxon>Pseudomonadati</taxon>
        <taxon>Pseudomonadota</taxon>
        <taxon>Alphaproteobacteria</taxon>
        <taxon>Rhodobacterales</taxon>
        <taxon>Paracoccaceae</taxon>
        <taxon>Cereibacter</taxon>
    </lineage>
</organism>
<protein>
    <submittedName>
        <fullName evidence="2">Integrase, catalytic region</fullName>
    </submittedName>
</protein>
<dbReference type="eggNOG" id="COG4584">
    <property type="taxonomic scope" value="Bacteria"/>
</dbReference>
<dbReference type="AlphaFoldDB" id="A4WTK9"/>
<dbReference type="SUPFAM" id="SSF53098">
    <property type="entry name" value="Ribonuclease H-like"/>
    <property type="match status" value="1"/>
</dbReference>
<gene>
    <name evidence="2" type="ordered locus">Rsph17025_1832</name>
</gene>
<dbReference type="Pfam" id="PF00665">
    <property type="entry name" value="rve"/>
    <property type="match status" value="1"/>
</dbReference>
<name>A4WTK9_CERS5</name>
<evidence type="ECO:0000259" key="1">
    <source>
        <dbReference type="PROSITE" id="PS50994"/>
    </source>
</evidence>
<dbReference type="HOGENOM" id="CLU_020626_4_0_5"/>
<proteinExistence type="predicted"/>
<dbReference type="STRING" id="349102.Rsph17025_1832"/>
<dbReference type="GO" id="GO:0015074">
    <property type="term" value="P:DNA integration"/>
    <property type="evidence" value="ECO:0007669"/>
    <property type="project" value="InterPro"/>
</dbReference>
<dbReference type="Gene3D" id="3.30.420.10">
    <property type="entry name" value="Ribonuclease H-like superfamily/Ribonuclease H"/>
    <property type="match status" value="1"/>
</dbReference>
<dbReference type="EMBL" id="CP000661">
    <property type="protein sequence ID" value="ABP70723.1"/>
    <property type="molecule type" value="Genomic_DNA"/>
</dbReference>
<reference evidence="2" key="1">
    <citation type="submission" date="2007-04" db="EMBL/GenBank/DDBJ databases">
        <title>Complete sequence of chromosome of Rhodobacter sphaeroides ATCC 17025.</title>
        <authorList>
            <consortium name="US DOE Joint Genome Institute"/>
            <person name="Copeland A."/>
            <person name="Lucas S."/>
            <person name="Lapidus A."/>
            <person name="Barry K."/>
            <person name="Detter J.C."/>
            <person name="Glavina del Rio T."/>
            <person name="Hammon N."/>
            <person name="Israni S."/>
            <person name="Dalin E."/>
            <person name="Tice H."/>
            <person name="Pitluck S."/>
            <person name="Chertkov O."/>
            <person name="Brettin T."/>
            <person name="Bruce D."/>
            <person name="Han C."/>
            <person name="Schmutz J."/>
            <person name="Larimer F."/>
            <person name="Land M."/>
            <person name="Hauser L."/>
            <person name="Kyrpides N."/>
            <person name="Kim E."/>
            <person name="Richardson P."/>
            <person name="Mackenzie C."/>
            <person name="Choudhary M."/>
            <person name="Donohue T.J."/>
            <person name="Kaplan S."/>
        </authorList>
    </citation>
    <scope>NUCLEOTIDE SEQUENCE [LARGE SCALE GENOMIC DNA]</scope>
    <source>
        <strain evidence="2">ATCC 17025</strain>
    </source>
</reference>
<dbReference type="NCBIfam" id="NF033546">
    <property type="entry name" value="transpos_IS21"/>
    <property type="match status" value="1"/>
</dbReference>
<dbReference type="InterPro" id="IPR036397">
    <property type="entry name" value="RNaseH_sf"/>
</dbReference>
<dbReference type="InterPro" id="IPR001584">
    <property type="entry name" value="Integrase_cat-core"/>
</dbReference>